<dbReference type="PANTHER" id="PTHR11645">
    <property type="entry name" value="PYRROLINE-5-CARBOXYLATE REDUCTASE"/>
    <property type="match status" value="1"/>
</dbReference>
<dbReference type="InterPro" id="IPR008927">
    <property type="entry name" value="6-PGluconate_DH-like_C_sf"/>
</dbReference>
<comment type="catalytic activity">
    <reaction evidence="5">
        <text>L-proline + NAD(+) = (S)-1-pyrroline-5-carboxylate + NADH + 2 H(+)</text>
        <dbReference type="Rhea" id="RHEA:14105"/>
        <dbReference type="ChEBI" id="CHEBI:15378"/>
        <dbReference type="ChEBI" id="CHEBI:17388"/>
        <dbReference type="ChEBI" id="CHEBI:57540"/>
        <dbReference type="ChEBI" id="CHEBI:57945"/>
        <dbReference type="ChEBI" id="CHEBI:60039"/>
        <dbReference type="EC" id="1.5.1.2"/>
    </reaction>
</comment>
<comment type="caution">
    <text evidence="11">The sequence shown here is derived from an EMBL/GenBank/DDBJ whole genome shotgun (WGS) entry which is preliminary data.</text>
</comment>
<dbReference type="InterPro" id="IPR036291">
    <property type="entry name" value="NAD(P)-bd_dom_sf"/>
</dbReference>
<comment type="function">
    <text evidence="5">Catalyzes the reduction of 1-pyrroline-5-carboxylate (PCA) to L-proline.</text>
</comment>
<accession>A0A2T5GAH2</accession>
<dbReference type="UniPathway" id="UPA00098">
    <property type="reaction ID" value="UER00361"/>
</dbReference>
<evidence type="ECO:0000256" key="5">
    <source>
        <dbReference type="HAMAP-Rule" id="MF_01925"/>
    </source>
</evidence>
<feature type="domain" description="Pyrroline-5-carboxylate reductase catalytic N-terminal" evidence="9">
    <location>
        <begin position="35"/>
        <end position="128"/>
    </location>
</feature>
<dbReference type="GO" id="GO:0055129">
    <property type="term" value="P:L-proline biosynthetic process"/>
    <property type="evidence" value="ECO:0007669"/>
    <property type="project" value="UniProtKB-UniRule"/>
</dbReference>
<keyword evidence="2 5" id="KW-0641">Proline biosynthesis</keyword>
<evidence type="ECO:0000256" key="3">
    <source>
        <dbReference type="ARBA" id="ARBA00022857"/>
    </source>
</evidence>
<protein>
    <recommendedName>
        <fullName evidence="5 6">Pyrroline-5-carboxylate reductase</fullName>
        <shortName evidence="5">P5C reductase</shortName>
        <shortName evidence="5">P5CR</shortName>
        <ecNumber evidence="5 6">1.5.1.2</ecNumber>
    </recommendedName>
    <alternativeName>
        <fullName evidence="5">PCA reductase</fullName>
    </alternativeName>
</protein>
<dbReference type="AlphaFoldDB" id="A0A2T5GAH2"/>
<evidence type="ECO:0000256" key="4">
    <source>
        <dbReference type="ARBA" id="ARBA00023002"/>
    </source>
</evidence>
<keyword evidence="4 5" id="KW-0560">Oxidoreductase</keyword>
<dbReference type="NCBIfam" id="TIGR00112">
    <property type="entry name" value="proC"/>
    <property type="match status" value="1"/>
</dbReference>
<keyword evidence="3 5" id="KW-0521">NADP</keyword>
<comment type="pathway">
    <text evidence="5">Amino-acid biosynthesis; L-proline biosynthesis; L-proline from L-glutamate 5-semialdehyde: step 1/1.</text>
</comment>
<dbReference type="InterPro" id="IPR028939">
    <property type="entry name" value="P5C_Rdtase_cat_N"/>
</dbReference>
<gene>
    <name evidence="5" type="primary">proC</name>
    <name evidence="11" type="ORF">BLITH_0266</name>
</gene>
<dbReference type="Gene3D" id="3.40.50.720">
    <property type="entry name" value="NAD(P)-binding Rossmann-like Domain"/>
    <property type="match status" value="1"/>
</dbReference>
<comment type="subcellular location">
    <subcellularLocation>
        <location evidence="5">Cytoplasm</location>
    </subcellularLocation>
</comment>
<dbReference type="Pfam" id="PF03807">
    <property type="entry name" value="F420_oxidored"/>
    <property type="match status" value="1"/>
</dbReference>
<evidence type="ECO:0000256" key="1">
    <source>
        <dbReference type="ARBA" id="ARBA00005525"/>
    </source>
</evidence>
<keyword evidence="5" id="KW-0963">Cytoplasm</keyword>
<feature type="compositionally biased region" description="Basic and acidic residues" evidence="8">
    <location>
        <begin position="1"/>
        <end position="20"/>
    </location>
</feature>
<comment type="catalytic activity">
    <reaction evidence="5">
        <text>L-proline + NADP(+) = (S)-1-pyrroline-5-carboxylate + NADPH + 2 H(+)</text>
        <dbReference type="Rhea" id="RHEA:14109"/>
        <dbReference type="ChEBI" id="CHEBI:15378"/>
        <dbReference type="ChEBI" id="CHEBI:17388"/>
        <dbReference type="ChEBI" id="CHEBI:57783"/>
        <dbReference type="ChEBI" id="CHEBI:58349"/>
        <dbReference type="ChEBI" id="CHEBI:60039"/>
        <dbReference type="EC" id="1.5.1.2"/>
    </reaction>
</comment>
<dbReference type="Pfam" id="PF14748">
    <property type="entry name" value="P5CR_dimer"/>
    <property type="match status" value="1"/>
</dbReference>
<reference evidence="11 12" key="1">
    <citation type="submission" date="2017-08" db="EMBL/GenBank/DDBJ databases">
        <title>Burning lignite coal seam in the remote Altai Mountains harbors a hydrogen-driven thermophilic microbial community.</title>
        <authorList>
            <person name="Kadnikov V.V."/>
            <person name="Mardanov A.V."/>
            <person name="Ivasenko D."/>
            <person name="Beletsky A.V."/>
            <person name="Karnachuk O.V."/>
            <person name="Ravin N.V."/>
        </authorList>
    </citation>
    <scope>NUCLEOTIDE SEQUENCE [LARGE SCALE GENOMIC DNA]</scope>
    <source>
        <strain evidence="11">AL31</strain>
    </source>
</reference>
<dbReference type="PANTHER" id="PTHR11645:SF0">
    <property type="entry name" value="PYRROLINE-5-CARBOXYLATE REDUCTASE 3"/>
    <property type="match status" value="1"/>
</dbReference>
<dbReference type="GO" id="GO:0005737">
    <property type="term" value="C:cytoplasm"/>
    <property type="evidence" value="ECO:0007669"/>
    <property type="project" value="UniProtKB-SubCell"/>
</dbReference>
<dbReference type="InterPro" id="IPR000304">
    <property type="entry name" value="Pyrroline-COOH_reductase"/>
</dbReference>
<dbReference type="EMBL" id="PEBW01000001">
    <property type="protein sequence ID" value="PTQ53186.1"/>
    <property type="molecule type" value="Genomic_DNA"/>
</dbReference>
<evidence type="ECO:0000259" key="10">
    <source>
        <dbReference type="Pfam" id="PF14748"/>
    </source>
</evidence>
<evidence type="ECO:0000313" key="12">
    <source>
        <dbReference type="Proteomes" id="UP000244016"/>
    </source>
</evidence>
<dbReference type="SUPFAM" id="SSF51735">
    <property type="entry name" value="NAD(P)-binding Rossmann-fold domains"/>
    <property type="match status" value="1"/>
</dbReference>
<dbReference type="GO" id="GO:0004735">
    <property type="term" value="F:pyrroline-5-carboxylate reductase activity"/>
    <property type="evidence" value="ECO:0007669"/>
    <property type="project" value="UniProtKB-UniRule"/>
</dbReference>
<evidence type="ECO:0000256" key="8">
    <source>
        <dbReference type="SAM" id="MobiDB-lite"/>
    </source>
</evidence>
<evidence type="ECO:0000256" key="2">
    <source>
        <dbReference type="ARBA" id="ARBA00022650"/>
    </source>
</evidence>
<dbReference type="Gene3D" id="1.10.3730.10">
    <property type="entry name" value="ProC C-terminal domain-like"/>
    <property type="match status" value="1"/>
</dbReference>
<dbReference type="HAMAP" id="MF_01925">
    <property type="entry name" value="P5C_reductase"/>
    <property type="match status" value="1"/>
</dbReference>
<evidence type="ECO:0000313" key="11">
    <source>
        <dbReference type="EMBL" id="PTQ53186.1"/>
    </source>
</evidence>
<dbReference type="Proteomes" id="UP000244016">
    <property type="component" value="Unassembled WGS sequence"/>
</dbReference>
<dbReference type="EC" id="1.5.1.2" evidence="5 6"/>
<feature type="binding site" evidence="7">
    <location>
        <position position="86"/>
    </location>
    <ligand>
        <name>NADPH</name>
        <dbReference type="ChEBI" id="CHEBI:57783"/>
    </ligand>
</feature>
<evidence type="ECO:0000256" key="6">
    <source>
        <dbReference type="NCBIfam" id="TIGR00112"/>
    </source>
</evidence>
<dbReference type="SUPFAM" id="SSF48179">
    <property type="entry name" value="6-phosphogluconate dehydrogenase C-terminal domain-like"/>
    <property type="match status" value="1"/>
</dbReference>
<evidence type="ECO:0000256" key="7">
    <source>
        <dbReference type="PIRSR" id="PIRSR000193-1"/>
    </source>
</evidence>
<dbReference type="PIRSF" id="PIRSF000193">
    <property type="entry name" value="Pyrrol-5-carb_rd"/>
    <property type="match status" value="1"/>
</dbReference>
<feature type="region of interest" description="Disordered" evidence="8">
    <location>
        <begin position="1"/>
        <end position="30"/>
    </location>
</feature>
<evidence type="ECO:0000259" key="9">
    <source>
        <dbReference type="Pfam" id="PF03807"/>
    </source>
</evidence>
<keyword evidence="5" id="KW-0028">Amino-acid biosynthesis</keyword>
<name>A0A2T5GAH2_9BACL</name>
<dbReference type="InterPro" id="IPR029036">
    <property type="entry name" value="P5CR_dimer"/>
</dbReference>
<feature type="binding site" evidence="7">
    <location>
        <begin position="99"/>
        <end position="102"/>
    </location>
    <ligand>
        <name>NADP(+)</name>
        <dbReference type="ChEBI" id="CHEBI:58349"/>
    </ligand>
</feature>
<comment type="similarity">
    <text evidence="1 5">Belongs to the pyrroline-5-carboxylate reductase family.</text>
</comment>
<proteinExistence type="inferred from homology"/>
<organism evidence="11 12">
    <name type="scientific">Brockia lithotrophica</name>
    <dbReference type="NCBI Taxonomy" id="933949"/>
    <lineage>
        <taxon>Bacteria</taxon>
        <taxon>Bacillati</taxon>
        <taxon>Bacillota</taxon>
        <taxon>Bacilli</taxon>
        <taxon>Bacillales</taxon>
        <taxon>Bacillales Family X. Incertae Sedis</taxon>
        <taxon>Brockia</taxon>
    </lineage>
</organism>
<feature type="domain" description="Pyrroline-5-carboxylate reductase dimerisation" evidence="10">
    <location>
        <begin position="190"/>
        <end position="292"/>
    </location>
</feature>
<sequence>MRGHPPEKRERRERKGKEESAVAGLSSSPEAPAEVGFLGAGRIAEALIAGLVASGVAGESILVANRARAERLEELARRFGVRPVRNTSHLARAPLVVLAVKPKDVPEALAPLRELLGPAHVLVSLAAGVPLAALARLVPGAAIARAMPNTAAQVRASATGIAFPAGTPASVRKRVLELFVRVGSAVEVEERAMDAVTALAGSGPAFLYAALEAMIREAEKVLAPEDAVRLGRQMFAGAARLWEVDPAPLAEHIRRIASPGGTTERGLAVLQETGALSAFGRAVAAAAERAAEISQDVARSLGEETQSPP</sequence>